<gene>
    <name evidence="1" type="ORF">DFH94DRAFT_846913</name>
</gene>
<keyword evidence="2" id="KW-1185">Reference proteome</keyword>
<reference evidence="1" key="1">
    <citation type="submission" date="2019-10" db="EMBL/GenBank/DDBJ databases">
        <authorList>
            <consortium name="DOE Joint Genome Institute"/>
            <person name="Kuo A."/>
            <person name="Miyauchi S."/>
            <person name="Kiss E."/>
            <person name="Drula E."/>
            <person name="Kohler A."/>
            <person name="Sanchez-Garcia M."/>
            <person name="Andreopoulos B."/>
            <person name="Barry K.W."/>
            <person name="Bonito G."/>
            <person name="Buee M."/>
            <person name="Carver A."/>
            <person name="Chen C."/>
            <person name="Cichocki N."/>
            <person name="Clum A."/>
            <person name="Culley D."/>
            <person name="Crous P.W."/>
            <person name="Fauchery L."/>
            <person name="Girlanda M."/>
            <person name="Hayes R."/>
            <person name="Keri Z."/>
            <person name="LaButti K."/>
            <person name="Lipzen A."/>
            <person name="Lombard V."/>
            <person name="Magnuson J."/>
            <person name="Maillard F."/>
            <person name="Morin E."/>
            <person name="Murat C."/>
            <person name="Nolan M."/>
            <person name="Ohm R."/>
            <person name="Pangilinan J."/>
            <person name="Pereira M."/>
            <person name="Perotto S."/>
            <person name="Peter M."/>
            <person name="Riley R."/>
            <person name="Sitrit Y."/>
            <person name="Stielow B."/>
            <person name="Szollosi G."/>
            <person name="Zifcakova L."/>
            <person name="Stursova M."/>
            <person name="Spatafora J.W."/>
            <person name="Tedersoo L."/>
            <person name="Vaario L.-M."/>
            <person name="Yamada A."/>
            <person name="Yan M."/>
            <person name="Wang P."/>
            <person name="Xu J."/>
            <person name="Bruns T."/>
            <person name="Baldrian P."/>
            <person name="Vilgalys R."/>
            <person name="Henrissat B."/>
            <person name="Grigoriev I.V."/>
            <person name="Hibbett D."/>
            <person name="Nagy L.G."/>
            <person name="Martin F.M."/>
        </authorList>
    </citation>
    <scope>NUCLEOTIDE SEQUENCE</scope>
    <source>
        <strain evidence="1">Prilba</strain>
    </source>
</reference>
<accession>A0A9P5K070</accession>
<dbReference type="AlphaFoldDB" id="A0A9P5K070"/>
<comment type="caution">
    <text evidence="1">The sequence shown here is derived from an EMBL/GenBank/DDBJ whole genome shotgun (WGS) entry which is preliminary data.</text>
</comment>
<dbReference type="Proteomes" id="UP000759537">
    <property type="component" value="Unassembled WGS sequence"/>
</dbReference>
<reference evidence="1" key="2">
    <citation type="journal article" date="2020" name="Nat. Commun.">
        <title>Large-scale genome sequencing of mycorrhizal fungi provides insights into the early evolution of symbiotic traits.</title>
        <authorList>
            <person name="Miyauchi S."/>
            <person name="Kiss E."/>
            <person name="Kuo A."/>
            <person name="Drula E."/>
            <person name="Kohler A."/>
            <person name="Sanchez-Garcia M."/>
            <person name="Morin E."/>
            <person name="Andreopoulos B."/>
            <person name="Barry K.W."/>
            <person name="Bonito G."/>
            <person name="Buee M."/>
            <person name="Carver A."/>
            <person name="Chen C."/>
            <person name="Cichocki N."/>
            <person name="Clum A."/>
            <person name="Culley D."/>
            <person name="Crous P.W."/>
            <person name="Fauchery L."/>
            <person name="Girlanda M."/>
            <person name="Hayes R.D."/>
            <person name="Keri Z."/>
            <person name="LaButti K."/>
            <person name="Lipzen A."/>
            <person name="Lombard V."/>
            <person name="Magnuson J."/>
            <person name="Maillard F."/>
            <person name="Murat C."/>
            <person name="Nolan M."/>
            <person name="Ohm R.A."/>
            <person name="Pangilinan J."/>
            <person name="Pereira M.F."/>
            <person name="Perotto S."/>
            <person name="Peter M."/>
            <person name="Pfister S."/>
            <person name="Riley R."/>
            <person name="Sitrit Y."/>
            <person name="Stielow J.B."/>
            <person name="Szollosi G."/>
            <person name="Zifcakova L."/>
            <person name="Stursova M."/>
            <person name="Spatafora J.W."/>
            <person name="Tedersoo L."/>
            <person name="Vaario L.M."/>
            <person name="Yamada A."/>
            <person name="Yan M."/>
            <person name="Wang P."/>
            <person name="Xu J."/>
            <person name="Bruns T."/>
            <person name="Baldrian P."/>
            <person name="Vilgalys R."/>
            <person name="Dunand C."/>
            <person name="Henrissat B."/>
            <person name="Grigoriev I.V."/>
            <person name="Hibbett D."/>
            <person name="Nagy L.G."/>
            <person name="Martin F.M."/>
        </authorList>
    </citation>
    <scope>NUCLEOTIDE SEQUENCE</scope>
    <source>
        <strain evidence="1">Prilba</strain>
    </source>
</reference>
<organism evidence="1 2">
    <name type="scientific">Russula ochroleuca</name>
    <dbReference type="NCBI Taxonomy" id="152965"/>
    <lineage>
        <taxon>Eukaryota</taxon>
        <taxon>Fungi</taxon>
        <taxon>Dikarya</taxon>
        <taxon>Basidiomycota</taxon>
        <taxon>Agaricomycotina</taxon>
        <taxon>Agaricomycetes</taxon>
        <taxon>Russulales</taxon>
        <taxon>Russulaceae</taxon>
        <taxon>Russula</taxon>
    </lineage>
</organism>
<dbReference type="EMBL" id="WHVB01000018">
    <property type="protein sequence ID" value="KAF8473704.1"/>
    <property type="molecule type" value="Genomic_DNA"/>
</dbReference>
<evidence type="ECO:0000313" key="1">
    <source>
        <dbReference type="EMBL" id="KAF8473704.1"/>
    </source>
</evidence>
<sequence length="608" mass="69863">MVILFNATIPARLAAPRLQQPYLRRLEGLRVFRLPNRTVPRMDYMRPANLSSTTTSESFTEPYSILTPPKCLISYRLPLPFNPPKHSDHVRYVASPNDRDCELTWSTSNSPHTTAWIHMLDNNSILNIFYLYRPPIFDGDESNTDRIKGGKRWNRERWWYKLARVCQRWRGLLLGSASYLGICLVCTWGTPVADMLAHSPSLPLVIDYEDDSEDWHITAEEEERISLALEQRDRVCRVRLRMPVPIMQKLIMAFDEEYPVLEYLIMEPPDAKNSTDLVLPERLQAPHLRHLLLLRFAIPIGSRLLTTTVGLITLALAVGRQCTFFQPDILLQWLSFMPQLEKLLIVFVFPITNSYVEGQLTQAPTMTDVTLPNLRWFEFQGASAYVEAIVHRITAPRLEKLFFQLYEQPTFCAPRLLQFIKTTENLMFDSATIEFSWDRVFVGVHLCEEVEAYALSMILNGSLLDWQVHRMAQISNSLSQIFSTVEHLTLEHEASSEERDEPEVDPTQWRKLLRSFSNVKTLRVGARLVKELSRCLRLDDGEHPLEALPKLQELTYSGSDYAGDAFTSFVDARQDAGHPVNMQWSSSPSRSSSPGFSELSLAVIAPWF</sequence>
<protein>
    <submittedName>
        <fullName evidence="1">Uncharacterized protein</fullName>
    </submittedName>
</protein>
<proteinExistence type="predicted"/>
<name>A0A9P5K070_9AGAM</name>
<evidence type="ECO:0000313" key="2">
    <source>
        <dbReference type="Proteomes" id="UP000759537"/>
    </source>
</evidence>